<feature type="domain" description="PPM-type phosphatase" evidence="1">
    <location>
        <begin position="1"/>
        <end position="158"/>
    </location>
</feature>
<dbReference type="GO" id="GO:0004722">
    <property type="term" value="F:protein serine/threonine phosphatase activity"/>
    <property type="evidence" value="ECO:0007669"/>
    <property type="project" value="InterPro"/>
</dbReference>
<dbReference type="InterPro" id="IPR036457">
    <property type="entry name" value="PPM-type-like_dom_sf"/>
</dbReference>
<evidence type="ECO:0000259" key="1">
    <source>
        <dbReference type="PROSITE" id="PS51746"/>
    </source>
</evidence>
<organism evidence="2 3">
    <name type="scientific">Prunus yedoensis var. nudiflora</name>
    <dbReference type="NCBI Taxonomy" id="2094558"/>
    <lineage>
        <taxon>Eukaryota</taxon>
        <taxon>Viridiplantae</taxon>
        <taxon>Streptophyta</taxon>
        <taxon>Embryophyta</taxon>
        <taxon>Tracheophyta</taxon>
        <taxon>Spermatophyta</taxon>
        <taxon>Magnoliopsida</taxon>
        <taxon>eudicotyledons</taxon>
        <taxon>Gunneridae</taxon>
        <taxon>Pentapetalae</taxon>
        <taxon>rosids</taxon>
        <taxon>fabids</taxon>
        <taxon>Rosales</taxon>
        <taxon>Rosaceae</taxon>
        <taxon>Amygdaloideae</taxon>
        <taxon>Amygdaleae</taxon>
        <taxon>Prunus</taxon>
    </lineage>
</organism>
<dbReference type="AlphaFoldDB" id="A0A314ZB61"/>
<reference evidence="2 3" key="1">
    <citation type="submission" date="2018-02" db="EMBL/GenBank/DDBJ databases">
        <title>Draft genome of wild Prunus yedoensis var. nudiflora.</title>
        <authorList>
            <person name="Baek S."/>
            <person name="Kim J.-H."/>
            <person name="Choi K."/>
            <person name="Kim G.-B."/>
            <person name="Cho A."/>
            <person name="Jang H."/>
            <person name="Shin C.-H."/>
            <person name="Yu H.-J."/>
            <person name="Mun J.-H."/>
        </authorList>
    </citation>
    <scope>NUCLEOTIDE SEQUENCE [LARGE SCALE GENOMIC DNA]</scope>
    <source>
        <strain evidence="3">cv. Jeju island</strain>
        <tissue evidence="2">Leaf</tissue>
    </source>
</reference>
<gene>
    <name evidence="2" type="ORF">Pyn_26444</name>
</gene>
<dbReference type="Pfam" id="PF00481">
    <property type="entry name" value="PP2C"/>
    <property type="match status" value="1"/>
</dbReference>
<dbReference type="SUPFAM" id="SSF81606">
    <property type="entry name" value="PP2C-like"/>
    <property type="match status" value="1"/>
</dbReference>
<dbReference type="EMBL" id="PJQY01000185">
    <property type="protein sequence ID" value="PQQ16579.1"/>
    <property type="molecule type" value="Genomic_DNA"/>
</dbReference>
<dbReference type="STRING" id="2094558.A0A314ZB61"/>
<dbReference type="OrthoDB" id="420076at2759"/>
<dbReference type="PANTHER" id="PTHR13832">
    <property type="entry name" value="PROTEIN PHOSPHATASE 2C"/>
    <property type="match status" value="1"/>
</dbReference>
<accession>A0A314ZB61</accession>
<protein>
    <recommendedName>
        <fullName evidence="1">PPM-type phosphatase domain-containing protein</fullName>
    </recommendedName>
</protein>
<proteinExistence type="predicted"/>
<comment type="caution">
    <text evidence="2">The sequence shown here is derived from an EMBL/GenBank/DDBJ whole genome shotgun (WGS) entry which is preliminary data.</text>
</comment>
<evidence type="ECO:0000313" key="3">
    <source>
        <dbReference type="Proteomes" id="UP000250321"/>
    </source>
</evidence>
<keyword evidence="3" id="KW-1185">Reference proteome</keyword>
<name>A0A314ZB61_PRUYE</name>
<dbReference type="Proteomes" id="UP000250321">
    <property type="component" value="Unassembled WGS sequence"/>
</dbReference>
<dbReference type="Gene3D" id="3.60.40.10">
    <property type="entry name" value="PPM-type phosphatase domain"/>
    <property type="match status" value="1"/>
</dbReference>
<dbReference type="PANTHER" id="PTHR13832:SF550">
    <property type="entry name" value="PROTEIN PHOSPHATASE 2C 40-RELATED"/>
    <property type="match status" value="1"/>
</dbReference>
<dbReference type="PROSITE" id="PS51746">
    <property type="entry name" value="PPM_2"/>
    <property type="match status" value="1"/>
</dbReference>
<evidence type="ECO:0000313" key="2">
    <source>
        <dbReference type="EMBL" id="PQQ16579.1"/>
    </source>
</evidence>
<sequence length="158" mass="17407">MEDRPDLVSVGFCVLVVLLHGKDLYTLNLGDSRAVLATYGDGDFINGSERLKAIQLMDSHTVDDEGERMRVLCDHPDDPMTIVAGRVKGKLKVTRAFGVGYLKSDEAVKLVHSYILSNPSGDPAKFLLEQLVVRAANCAGFSMEELNEYSSRKEEEVS</sequence>
<dbReference type="InterPro" id="IPR015655">
    <property type="entry name" value="PP2C"/>
</dbReference>
<dbReference type="InterPro" id="IPR001932">
    <property type="entry name" value="PPM-type_phosphatase-like_dom"/>
</dbReference>